<protein>
    <submittedName>
        <fullName evidence="1">Uncharacterized protein</fullName>
    </submittedName>
</protein>
<accession>A0A249DX40</accession>
<evidence type="ECO:0000313" key="2">
    <source>
        <dbReference type="Proteomes" id="UP000216438"/>
    </source>
</evidence>
<sequence>MPKRQSRPQRLNILLQKESPEDRLEYLLSQPDEIKNIEQHALGLLKLNAVVKKLLSPPLQPWCRVANYRQNILVLDIANGSWMMRLRYEQLNLLSALRKQILPSLCSIHIRINPILMLEFHNTKQKLAGMKKKEADESNSRCLSLKTAELLVNLAIKSPKKLSDALKRLAGLVKNPTSPPPI</sequence>
<name>A0A249DX40_9ENTR</name>
<gene>
    <name evidence="1" type="ORF">BA171_01320</name>
</gene>
<dbReference type="InterPro" id="IPR007922">
    <property type="entry name" value="DciA-like"/>
</dbReference>
<dbReference type="OrthoDB" id="5767011at2"/>
<dbReference type="RefSeq" id="WP_016856723.1">
    <property type="nucleotide sequence ID" value="NZ_CP016303.1"/>
</dbReference>
<evidence type="ECO:0000313" key="1">
    <source>
        <dbReference type="EMBL" id="ASX25825.1"/>
    </source>
</evidence>
<dbReference type="AlphaFoldDB" id="A0A249DX40"/>
<proteinExistence type="predicted"/>
<reference evidence="1 2" key="2">
    <citation type="submission" date="2017-09" db="EMBL/GenBank/DDBJ databases">
        <title>The genome of whitefly Bemisia tabaci, a global crop pest, provides novel insights into virus transmission, host adaptation and insecticide resistance.</title>
        <authorList>
            <person name="Kaur N."/>
            <person name="Kliot A."/>
            <person name="Pinheiro P.V."/>
            <person name="Luan J."/>
            <person name="Zheng Y."/>
            <person name="Liu W."/>
            <person name="Sun H."/>
            <person name="Yang X."/>
            <person name="Xu Y."/>
            <person name="Luo Y."/>
            <person name="Kruse A."/>
            <person name="Fisher T.W."/>
            <person name="Nelson D.R."/>
            <person name="Elimelech M."/>
            <person name="MacCoss M."/>
            <person name="Johnson R."/>
            <person name="Cohen E."/>
            <person name="Hunter W.B."/>
            <person name="Brown J.K."/>
            <person name="Jander G."/>
            <person name="Cilia M."/>
            <person name="Douglas A.E."/>
            <person name="Ghanim M."/>
            <person name="Simmons A.M."/>
            <person name="Wintermantel W.M."/>
            <person name="Ling K.-S."/>
            <person name="Fei Z."/>
        </authorList>
    </citation>
    <scope>NUCLEOTIDE SEQUENCE [LARGE SCALE GENOMIC DNA]</scope>
    <source>
        <strain evidence="1 2">MEAM1</strain>
    </source>
</reference>
<organism evidence="1 2">
    <name type="scientific">Candidatus Hamiltonella defensa</name>
    <name type="common">Bemisia tabaci</name>
    <dbReference type="NCBI Taxonomy" id="672795"/>
    <lineage>
        <taxon>Bacteria</taxon>
        <taxon>Pseudomonadati</taxon>
        <taxon>Pseudomonadota</taxon>
        <taxon>Gammaproteobacteria</taxon>
        <taxon>Enterobacterales</taxon>
        <taxon>Enterobacteriaceae</taxon>
        <taxon>aphid secondary symbionts</taxon>
        <taxon>Candidatus Williamhamiltonella</taxon>
    </lineage>
</organism>
<dbReference type="Proteomes" id="UP000216438">
    <property type="component" value="Chromosome"/>
</dbReference>
<dbReference type="EMBL" id="CP016303">
    <property type="protein sequence ID" value="ASX25825.1"/>
    <property type="molecule type" value="Genomic_DNA"/>
</dbReference>
<reference evidence="2" key="1">
    <citation type="submission" date="2016-06" db="EMBL/GenBank/DDBJ databases">
        <authorList>
            <person name="Chen W."/>
            <person name="Hasegawa D.K."/>
        </authorList>
    </citation>
    <scope>NUCLEOTIDE SEQUENCE [LARGE SCALE GENOMIC DNA]</scope>
    <source>
        <strain evidence="2">MEAM1</strain>
    </source>
</reference>
<dbReference type="Pfam" id="PF05258">
    <property type="entry name" value="DciA"/>
    <property type="match status" value="1"/>
</dbReference>